<dbReference type="PANTHER" id="PTHR47785">
    <property type="entry name" value="ZN(II)2CYS6 TRANSCRIPTION FACTOR (EUROFUNG)-RELATED-RELATED"/>
    <property type="match status" value="1"/>
</dbReference>
<reference evidence="5" key="1">
    <citation type="journal article" date="2020" name="Stud. Mycol.">
        <title>101 Dothideomycetes genomes: a test case for predicting lifestyles and emergence of pathogens.</title>
        <authorList>
            <person name="Haridas S."/>
            <person name="Albert R."/>
            <person name="Binder M."/>
            <person name="Bloem J."/>
            <person name="Labutti K."/>
            <person name="Salamov A."/>
            <person name="Andreopoulos B."/>
            <person name="Baker S."/>
            <person name="Barry K."/>
            <person name="Bills G."/>
            <person name="Bluhm B."/>
            <person name="Cannon C."/>
            <person name="Castanera R."/>
            <person name="Culley D."/>
            <person name="Daum C."/>
            <person name="Ezra D."/>
            <person name="Gonzalez J."/>
            <person name="Henrissat B."/>
            <person name="Kuo A."/>
            <person name="Liang C."/>
            <person name="Lipzen A."/>
            <person name="Lutzoni F."/>
            <person name="Magnuson J."/>
            <person name="Mondo S."/>
            <person name="Nolan M."/>
            <person name="Ohm R."/>
            <person name="Pangilinan J."/>
            <person name="Park H.-J."/>
            <person name="Ramirez L."/>
            <person name="Alfaro M."/>
            <person name="Sun H."/>
            <person name="Tritt A."/>
            <person name="Yoshinaga Y."/>
            <person name="Zwiers L.-H."/>
            <person name="Turgeon B."/>
            <person name="Goodwin S."/>
            <person name="Spatafora J."/>
            <person name="Crous P."/>
            <person name="Grigoriev I."/>
        </authorList>
    </citation>
    <scope>NUCLEOTIDE SEQUENCE</scope>
    <source>
        <strain evidence="5">CBS 121410</strain>
    </source>
</reference>
<dbReference type="AlphaFoldDB" id="A0A9P4HV41"/>
<organism evidence="5 6">
    <name type="scientific">Saccharata proteae CBS 121410</name>
    <dbReference type="NCBI Taxonomy" id="1314787"/>
    <lineage>
        <taxon>Eukaryota</taxon>
        <taxon>Fungi</taxon>
        <taxon>Dikarya</taxon>
        <taxon>Ascomycota</taxon>
        <taxon>Pezizomycotina</taxon>
        <taxon>Dothideomycetes</taxon>
        <taxon>Dothideomycetes incertae sedis</taxon>
        <taxon>Botryosphaeriales</taxon>
        <taxon>Saccharataceae</taxon>
        <taxon>Saccharata</taxon>
    </lineage>
</organism>
<feature type="domain" description="Zn(2)-C6 fungal-type" evidence="4">
    <location>
        <begin position="125"/>
        <end position="155"/>
    </location>
</feature>
<dbReference type="SMART" id="SM00066">
    <property type="entry name" value="GAL4"/>
    <property type="match status" value="1"/>
</dbReference>
<dbReference type="FunFam" id="4.10.240.10:FF:000008">
    <property type="entry name" value="C6 zinc finger domain-containing protein"/>
    <property type="match status" value="1"/>
</dbReference>
<dbReference type="InterPro" id="IPR001138">
    <property type="entry name" value="Zn2Cys6_DnaBD"/>
</dbReference>
<gene>
    <name evidence="5" type="ORF">K490DRAFT_39333</name>
</gene>
<evidence type="ECO:0000313" key="5">
    <source>
        <dbReference type="EMBL" id="KAF2088614.1"/>
    </source>
</evidence>
<dbReference type="GO" id="GO:0000981">
    <property type="term" value="F:DNA-binding transcription factor activity, RNA polymerase II-specific"/>
    <property type="evidence" value="ECO:0007669"/>
    <property type="project" value="InterPro"/>
</dbReference>
<dbReference type="SUPFAM" id="SSF57701">
    <property type="entry name" value="Zn2/Cys6 DNA-binding domain"/>
    <property type="match status" value="1"/>
</dbReference>
<evidence type="ECO:0000259" key="4">
    <source>
        <dbReference type="PROSITE" id="PS50048"/>
    </source>
</evidence>
<dbReference type="EMBL" id="ML978716">
    <property type="protein sequence ID" value="KAF2088614.1"/>
    <property type="molecule type" value="Genomic_DNA"/>
</dbReference>
<dbReference type="Proteomes" id="UP000799776">
    <property type="component" value="Unassembled WGS sequence"/>
</dbReference>
<dbReference type="PROSITE" id="PS00463">
    <property type="entry name" value="ZN2_CY6_FUNGAL_1"/>
    <property type="match status" value="1"/>
</dbReference>
<dbReference type="Pfam" id="PF04082">
    <property type="entry name" value="Fungal_trans"/>
    <property type="match status" value="1"/>
</dbReference>
<dbReference type="InterPro" id="IPR036864">
    <property type="entry name" value="Zn2-C6_fun-type_DNA-bd_sf"/>
</dbReference>
<sequence>MMTLIPSPEMSPLTTAPTDGHPPQDSFCLDLSIFSDPNDLISSATLQSPHSSLASPNNSYTAHSLPGRSYRKRPHITSLSSVEHDRIGAIQPHSLGPGDTESQSSSRKRTSTDAVDYPRKRAIIACEVCRSRKSRCDGVRPKCRLCTELDADCVYREPGIKLDAGDRLIIEHLERIEYLLRGGIPMDPGILRNGPTSPGFLDRNPGSVAVDLDTSHLPGSGTWNGFSSNLPAIPKANTAPALHLLQWPLIRDLVSRPYDPRILLQLEASREPLSLPVSSNVDLSNTSGYIHAFFGRVNVWYACVDPYRWSQYYHIAFSQGFRGGPESCVVLLVCALGNASSAGSISCHPIHRDLPGLQYFAAAWALLPVVMTRNDIMTVQCLVLASAYLFYLVRPLEAWNLLANASMKLQLILRTPGSLPSHMKELGKRIFWNTWLLESDLLAELDLPPSGILQFGEIVGIPCGYECESEATIGRDELCYFLAEISLRQLLNRIGHVLYTKPSPSTHITNLEPLVTDLDFQLVQWYESLPIPVQFPHSRIPLSNPVQTVLRLRYFGCRTVIFRPYVLAVLEDESAMMDPVVQENCRKCLEACIRQLEHVTAHHAGHLPYLWQGTLSMVSQTLLVMGATMSASLAALLPPPHQMNAIIEDVVLEIQRCAHLAPSLRLAAEVIREAEERRQVFLRSARI</sequence>
<keyword evidence="1" id="KW-0479">Metal-binding</keyword>
<dbReference type="GO" id="GO:0006351">
    <property type="term" value="P:DNA-templated transcription"/>
    <property type="evidence" value="ECO:0007669"/>
    <property type="project" value="InterPro"/>
</dbReference>
<dbReference type="InterPro" id="IPR007219">
    <property type="entry name" value="XnlR_reg_dom"/>
</dbReference>
<dbReference type="OrthoDB" id="4685598at2759"/>
<protein>
    <recommendedName>
        <fullName evidence="4">Zn(2)-C6 fungal-type domain-containing protein</fullName>
    </recommendedName>
</protein>
<dbReference type="InterPro" id="IPR053181">
    <property type="entry name" value="EcdB-like_regulator"/>
</dbReference>
<dbReference type="GO" id="GO:0008270">
    <property type="term" value="F:zinc ion binding"/>
    <property type="evidence" value="ECO:0007669"/>
    <property type="project" value="InterPro"/>
</dbReference>
<feature type="region of interest" description="Disordered" evidence="3">
    <location>
        <begin position="48"/>
        <end position="114"/>
    </location>
</feature>
<keyword evidence="2" id="KW-0539">Nucleus</keyword>
<name>A0A9P4HV41_9PEZI</name>
<comment type="caution">
    <text evidence="5">The sequence shown here is derived from an EMBL/GenBank/DDBJ whole genome shotgun (WGS) entry which is preliminary data.</text>
</comment>
<evidence type="ECO:0000313" key="6">
    <source>
        <dbReference type="Proteomes" id="UP000799776"/>
    </source>
</evidence>
<dbReference type="Pfam" id="PF00172">
    <property type="entry name" value="Zn_clus"/>
    <property type="match status" value="1"/>
</dbReference>
<feature type="region of interest" description="Disordered" evidence="3">
    <location>
        <begin position="1"/>
        <end position="24"/>
    </location>
</feature>
<dbReference type="CDD" id="cd12148">
    <property type="entry name" value="fungal_TF_MHR"/>
    <property type="match status" value="1"/>
</dbReference>
<accession>A0A9P4HV41</accession>
<dbReference type="PROSITE" id="PS50048">
    <property type="entry name" value="ZN2_CY6_FUNGAL_2"/>
    <property type="match status" value="1"/>
</dbReference>
<feature type="compositionally biased region" description="Polar residues" evidence="3">
    <location>
        <begin position="48"/>
        <end position="62"/>
    </location>
</feature>
<proteinExistence type="predicted"/>
<dbReference type="Gene3D" id="4.10.240.10">
    <property type="entry name" value="Zn(2)-C6 fungal-type DNA-binding domain"/>
    <property type="match status" value="1"/>
</dbReference>
<dbReference type="GO" id="GO:0003677">
    <property type="term" value="F:DNA binding"/>
    <property type="evidence" value="ECO:0007669"/>
    <property type="project" value="InterPro"/>
</dbReference>
<evidence type="ECO:0000256" key="1">
    <source>
        <dbReference type="ARBA" id="ARBA00022723"/>
    </source>
</evidence>
<keyword evidence="6" id="KW-1185">Reference proteome</keyword>
<evidence type="ECO:0000256" key="2">
    <source>
        <dbReference type="ARBA" id="ARBA00023242"/>
    </source>
</evidence>
<evidence type="ECO:0000256" key="3">
    <source>
        <dbReference type="SAM" id="MobiDB-lite"/>
    </source>
</evidence>
<dbReference type="CDD" id="cd00067">
    <property type="entry name" value="GAL4"/>
    <property type="match status" value="1"/>
</dbReference>
<dbReference type="PANTHER" id="PTHR47785:SF2">
    <property type="entry name" value="ZN(II)2CYS6 TRANSCRIPTION FACTOR (EUROFUNG)"/>
    <property type="match status" value="1"/>
</dbReference>